<organism evidence="2 3">
    <name type="scientific">Geoalkalibacter halelectricus</name>
    <dbReference type="NCBI Taxonomy" id="2847045"/>
    <lineage>
        <taxon>Bacteria</taxon>
        <taxon>Pseudomonadati</taxon>
        <taxon>Thermodesulfobacteriota</taxon>
        <taxon>Desulfuromonadia</taxon>
        <taxon>Desulfuromonadales</taxon>
        <taxon>Geoalkalibacteraceae</taxon>
        <taxon>Geoalkalibacter</taxon>
    </lineage>
</organism>
<evidence type="ECO:0000256" key="1">
    <source>
        <dbReference type="SAM" id="Phobius"/>
    </source>
</evidence>
<reference evidence="2" key="1">
    <citation type="journal article" date="2022" name="Environ. Microbiol.">
        <title>Geoalkalibacter halelectricus SAP #1 sp. nov. possessing extracellular electron transfer and mineral#reducing capabilities from a haloalkaline environment.</title>
        <authorList>
            <person name="Yadav S."/>
            <person name="Singh R."/>
            <person name="Sundharam S.S."/>
            <person name="Chaudhary S."/>
            <person name="Krishnamurthi S."/>
            <person name="Patil S.A."/>
        </authorList>
    </citation>
    <scope>NUCLEOTIDE SEQUENCE</scope>
    <source>
        <strain evidence="2">SAP-1</strain>
    </source>
</reference>
<gene>
    <name evidence="2" type="ORF">L9S41_00440</name>
</gene>
<keyword evidence="1" id="KW-1133">Transmembrane helix</keyword>
<proteinExistence type="predicted"/>
<sequence>MTAIFIMLAVVAYLALLVDWKELIGILGQGGWASVVVYAVLTVMIIVILNNPDIPNITPR</sequence>
<keyword evidence="1" id="KW-0472">Membrane</keyword>
<dbReference type="RefSeq" id="WP_260748233.1">
    <property type="nucleotide sequence ID" value="NZ_CP092109.1"/>
</dbReference>
<name>A0ABY5ZRM4_9BACT</name>
<evidence type="ECO:0000313" key="2">
    <source>
        <dbReference type="EMBL" id="UWZ79881.1"/>
    </source>
</evidence>
<feature type="transmembrane region" description="Helical" evidence="1">
    <location>
        <begin position="27"/>
        <end position="50"/>
    </location>
</feature>
<dbReference type="EMBL" id="CP092109">
    <property type="protein sequence ID" value="UWZ79881.1"/>
    <property type="molecule type" value="Genomic_DNA"/>
</dbReference>
<protein>
    <submittedName>
        <fullName evidence="2">Uncharacterized protein</fullName>
    </submittedName>
</protein>
<keyword evidence="3" id="KW-1185">Reference proteome</keyword>
<evidence type="ECO:0000313" key="3">
    <source>
        <dbReference type="Proteomes" id="UP001060414"/>
    </source>
</evidence>
<keyword evidence="1" id="KW-0812">Transmembrane</keyword>
<accession>A0ABY5ZRM4</accession>
<dbReference type="Proteomes" id="UP001060414">
    <property type="component" value="Chromosome"/>
</dbReference>